<accession>A0A5B9Q868</accession>
<organism evidence="2 3">
    <name type="scientific">Bythopirellula goksoeyrii</name>
    <dbReference type="NCBI Taxonomy" id="1400387"/>
    <lineage>
        <taxon>Bacteria</taxon>
        <taxon>Pseudomonadati</taxon>
        <taxon>Planctomycetota</taxon>
        <taxon>Planctomycetia</taxon>
        <taxon>Pirellulales</taxon>
        <taxon>Lacipirellulaceae</taxon>
        <taxon>Bythopirellula</taxon>
    </lineage>
</organism>
<proteinExistence type="predicted"/>
<evidence type="ECO:0000256" key="1">
    <source>
        <dbReference type="SAM" id="SignalP"/>
    </source>
</evidence>
<name>A0A5B9Q868_9BACT</name>
<feature type="chain" id="PRO_5022780099" evidence="1">
    <location>
        <begin position="23"/>
        <end position="1889"/>
    </location>
</feature>
<dbReference type="KEGG" id="bgok:Pr1d_03370"/>
<evidence type="ECO:0000313" key="3">
    <source>
        <dbReference type="Proteomes" id="UP000323917"/>
    </source>
</evidence>
<dbReference type="EMBL" id="CP042913">
    <property type="protein sequence ID" value="QEG33076.1"/>
    <property type="molecule type" value="Genomic_DNA"/>
</dbReference>
<keyword evidence="1" id="KW-0732">Signal</keyword>
<keyword evidence="2" id="KW-0449">Lipoprotein</keyword>
<dbReference type="OrthoDB" id="292163at2"/>
<reference evidence="2 3" key="1">
    <citation type="submission" date="2019-08" db="EMBL/GenBank/DDBJ databases">
        <title>Deep-cultivation of Planctomycetes and their phenomic and genomic characterization uncovers novel biology.</title>
        <authorList>
            <person name="Wiegand S."/>
            <person name="Jogler M."/>
            <person name="Boedeker C."/>
            <person name="Pinto D."/>
            <person name="Vollmers J."/>
            <person name="Rivas-Marin E."/>
            <person name="Kohn T."/>
            <person name="Peeters S.H."/>
            <person name="Heuer A."/>
            <person name="Rast P."/>
            <person name="Oberbeckmann S."/>
            <person name="Bunk B."/>
            <person name="Jeske O."/>
            <person name="Meyerdierks A."/>
            <person name="Storesund J.E."/>
            <person name="Kallscheuer N."/>
            <person name="Luecker S."/>
            <person name="Lage O.M."/>
            <person name="Pohl T."/>
            <person name="Merkel B.J."/>
            <person name="Hornburger P."/>
            <person name="Mueller R.-W."/>
            <person name="Bruemmer F."/>
            <person name="Labrenz M."/>
            <person name="Spormann A.M."/>
            <person name="Op den Camp H."/>
            <person name="Overmann J."/>
            <person name="Amann R."/>
            <person name="Jetten M.S.M."/>
            <person name="Mascher T."/>
            <person name="Medema M.H."/>
            <person name="Devos D.P."/>
            <person name="Kaster A.-K."/>
            <person name="Ovreas L."/>
            <person name="Rohde M."/>
            <person name="Galperin M.Y."/>
            <person name="Jogler C."/>
        </authorList>
    </citation>
    <scope>NUCLEOTIDE SEQUENCE [LARGE SCALE GENOMIC DNA]</scope>
    <source>
        <strain evidence="2 3">Pr1d</strain>
    </source>
</reference>
<sequence precursor="true">MKLFKCLRYSAVLLFTCHLAHAANTVDPDSLGSTDVVQDPDGTPVTLSNPLLDPLSLGADNLAIGNTGNGELSIDAGSSISNSIGYVGYQSTSVGTVTVEGANSVWTNTGSLSIGYFGSATLNILDGAEVTTGTTGAVAIQGASDGIVNVQGLNSTWTVAGNLFVGASGTGTLNIENGGTVTNAFTGRIGSGGVGFINVIGVDSSWTSSGGLIVGQGGNGTLSIENGGSAAGSYIRVADLPGSTGSATVDGAGSILSTNFSLSIGGSEVASGGIGTLNLNNSGMATVVGTTRLWSGGTLTMNGGTLTTGSFTNTSGGTLDFDDGELIVDGGTFNQGTANLTLDGAMLTDNPTLTLINGASTANVGSVYLGETDSGTLNVLSGSTLTSSVSSIGRQVGTTGAVTIDGTGSTWTLNTPAGNQGLYVGNSGDGTLTISNGGAVSNSFIHIGDKTGSSGLVTVDGTGSTLTNTGNLLIGNNSDGTLNIQNGGSVSGSGHAYIGSLSGSTGTATITGAGSSWTTQSNNIVVGGLGEGTLNILDGGSVYNGFGYVGWDTGGDGGTVNVDGTGSNWTNHELFIGAGSNGTLSITDGGNVSNGWGYIAAGSASTSSATVDGVGSTWTSTSDFSVGHGGNGTLTIQNSGSVSVLGTGNTYIGNLAGSTGTVTVDGTASSWTNSGGIIVGNGGDGTLDVTDGGSVSNTTGRIGNLAGSTGSTTVTGLGTSWINTTDLRVGNSGEGTLSIQSGATVSNTAGSIGHSLGAVGDVTVSGMGSMWVSTGNLIVGNSGDGELIIQNGGSVSNVEARISNGGSATGSVTVNGTGSMWTNTSKLIVGNNGTGTVAVQNGGTVSSSTGELGEVTGSSGTVIVDGSGSAWNISGLLTVGNTGSGAGILNISAGGEVTNASARLGSSSISTGTVTVDGTASTWTNTDSLYLGGNATTAGGTGTLSITDGGLVTVANTTKLWGGGDSLTVDGGTLHTGSLTRGNGSTFNFHDGEIFVDGGALEIQSSLLSVDGNNLDDHPTLTLQNGASSVNLQSTSLWVGESHRGSLNILDGSSITSGQSLIGYFPDSMGTAIVDGPGSQWTIPTQLIQVGSSGNGALEITNGGSLSVGSTSYIAAGSQSGSVLVSGSGSNWNTAEDLHVSYAGVGGLRIQDGGVVSNQIGYVGYLSESTGSVVVDGAGSVWNNVSELNVGYNGNATIEISDGAMVISLHAYIGRNAGSTGTVTVSGLESTWNMDGYYPIIGFAGDGTLEILDGGSVSSRYGYVGYQTGATGGVVVEGVNSNWSLEQPIFIGVSGGHGTLTIRNGGSVSSSASSYVGHAGSAARGIVTVSGIGSTWTNAGDVYVGGYSSTAGAFGNLSVHNGGLVDVTNSLTVWETGQVNLSTGTINAIDFELAGGTLSGFGTVNANISGGSTITAAGGVLSVGNESSTSGFNYSGNTIITTSGTLEILDADSAEMGTLTVLNGGALVGRNGMTLGVGDTLSGYGIVVGDVTGPGNNQIASIPLGTVDFRGTLDVGSNTANIYSQGRPIINGTLHFEGGTLVTPTNSILVGNNGKIKGHGDLSGIIFLGDIGSTIHSEGELLTLVVGNGTAPNGFYTNGNIQLEDSTTLLLEDLNDAVLDSGAWVFLDSGIGGGPSPTNTTLAAANGLTLNYGGNITGVGNVDTPNDPAKPFINNGHVVGLQPSEPIYLTGYVKGVGTLDNVVITGTDAPGFSPATVNRGSVAYDGVLEIEIGGTSLGSFDRLQHIIGAGIANLGGTLDVSLFKGFTPSLGDTFEIITATSIQGTFANVVLPQLASPLAWSLNYQSNSVSLAAILDGDFDFDGDVDGRDFLIWQRNPSVGNLNDWQSNYGFITPLLASSSAVPEPSSLLLGALTIGLFLIHRKKSICLT</sequence>
<keyword evidence="3" id="KW-1185">Reference proteome</keyword>
<dbReference type="RefSeq" id="WP_148071886.1">
    <property type="nucleotide sequence ID" value="NZ_CP042913.1"/>
</dbReference>
<gene>
    <name evidence="2" type="ORF">Pr1d_03370</name>
</gene>
<protein>
    <submittedName>
        <fullName evidence="2">Putative lipoprotein</fullName>
    </submittedName>
</protein>
<dbReference type="NCBIfam" id="TIGR04393">
    <property type="entry name" value="rpt_T5SS_PEPC"/>
    <property type="match status" value="20"/>
</dbReference>
<dbReference type="Proteomes" id="UP000323917">
    <property type="component" value="Chromosome"/>
</dbReference>
<dbReference type="InterPro" id="IPR030895">
    <property type="entry name" value="T5SS_PEPC_rpt"/>
</dbReference>
<feature type="signal peptide" evidence="1">
    <location>
        <begin position="1"/>
        <end position="22"/>
    </location>
</feature>
<evidence type="ECO:0000313" key="2">
    <source>
        <dbReference type="EMBL" id="QEG33076.1"/>
    </source>
</evidence>